<keyword evidence="1" id="KW-0808">Transferase</keyword>
<dbReference type="SUPFAM" id="SSF53448">
    <property type="entry name" value="Nucleotide-diphospho-sugar transferases"/>
    <property type="match status" value="1"/>
</dbReference>
<accession>A0AAE3RBL4</accession>
<dbReference type="InterPro" id="IPR029044">
    <property type="entry name" value="Nucleotide-diphossugar_trans"/>
</dbReference>
<dbReference type="Proteomes" id="UP001232063">
    <property type="component" value="Unassembled WGS sequence"/>
</dbReference>
<dbReference type="Gene3D" id="3.90.550.10">
    <property type="entry name" value="Spore Coat Polysaccharide Biosynthesis Protein SpsA, Chain A"/>
    <property type="match status" value="1"/>
</dbReference>
<organism evidence="1 2">
    <name type="scientific">Xanthocytophaga agilis</name>
    <dbReference type="NCBI Taxonomy" id="3048010"/>
    <lineage>
        <taxon>Bacteria</taxon>
        <taxon>Pseudomonadati</taxon>
        <taxon>Bacteroidota</taxon>
        <taxon>Cytophagia</taxon>
        <taxon>Cytophagales</taxon>
        <taxon>Rhodocytophagaceae</taxon>
        <taxon>Xanthocytophaga</taxon>
    </lineage>
</organism>
<comment type="caution">
    <text evidence="1">The sequence shown here is derived from an EMBL/GenBank/DDBJ whole genome shotgun (WGS) entry which is preliminary data.</text>
</comment>
<dbReference type="EMBL" id="JASJOU010000011">
    <property type="protein sequence ID" value="MDJ1504458.1"/>
    <property type="molecule type" value="Genomic_DNA"/>
</dbReference>
<protein>
    <submittedName>
        <fullName evidence="1">Nucleotide-diphospho-sugar transferase</fullName>
    </submittedName>
</protein>
<evidence type="ECO:0000313" key="1">
    <source>
        <dbReference type="EMBL" id="MDJ1504458.1"/>
    </source>
</evidence>
<sequence>MKTPVLLMIFNRPETTAQVFEAIRRAKPRQLFIAADGPRPDKEGERELCQKTRKIATQVDWDCEVQTLFREDNLGCGVGPAENITWFFKHVEQGIILEDDCLPNPSFFSFCEILLDYYADNLTIGQIGGYTCLPHQAITNGSYYFSKYFLIWGWATWKNRWQEYSFTIKDADAIVKQNIIEKKSASQAEKAFWHRKLEMLKGGKRKDIWDYQWMFANWYLNRISIFPTVNLVSNIGFTADATHTTQVNKQIAYLPTQSMEHITHPFTITEDKKADYFTFHKSGFFFLPTWKDKLRWTLKKILPAKAKNALKQVTK</sequence>
<reference evidence="1" key="1">
    <citation type="submission" date="2023-05" db="EMBL/GenBank/DDBJ databases">
        <authorList>
            <person name="Zhang X."/>
        </authorList>
    </citation>
    <scope>NUCLEOTIDE SEQUENCE</scope>
    <source>
        <strain evidence="1">BD1B2-1</strain>
    </source>
</reference>
<keyword evidence="2" id="KW-1185">Reference proteome</keyword>
<proteinExistence type="predicted"/>
<gene>
    <name evidence="1" type="ORF">QNI22_27605</name>
</gene>
<name>A0AAE3RBL4_9BACT</name>
<dbReference type="GO" id="GO:0016740">
    <property type="term" value="F:transferase activity"/>
    <property type="evidence" value="ECO:0007669"/>
    <property type="project" value="UniProtKB-KW"/>
</dbReference>
<dbReference type="RefSeq" id="WP_314515750.1">
    <property type="nucleotide sequence ID" value="NZ_JASJOU010000011.1"/>
</dbReference>
<evidence type="ECO:0000313" key="2">
    <source>
        <dbReference type="Proteomes" id="UP001232063"/>
    </source>
</evidence>
<dbReference type="AlphaFoldDB" id="A0AAE3RBL4"/>